<dbReference type="GO" id="GO:0017025">
    <property type="term" value="F:TBP-class protein binding"/>
    <property type="evidence" value="ECO:0007669"/>
    <property type="project" value="TreeGrafter"/>
</dbReference>
<comment type="similarity">
    <text evidence="2">Belongs to the TAF12 family.</text>
</comment>
<dbReference type="InterPro" id="IPR020895">
    <property type="entry name" value="Frataxin_CS"/>
</dbReference>
<gene>
    <name evidence="13" type="ORF">LENED_011453</name>
</gene>
<dbReference type="GO" id="GO:0005669">
    <property type="term" value="C:transcription factor TFIID complex"/>
    <property type="evidence" value="ECO:0007669"/>
    <property type="project" value="InterPro"/>
</dbReference>
<evidence type="ECO:0000256" key="7">
    <source>
        <dbReference type="ARBA" id="ARBA00023163"/>
    </source>
</evidence>
<evidence type="ECO:0000256" key="2">
    <source>
        <dbReference type="ARBA" id="ARBA00007530"/>
    </source>
</evidence>
<evidence type="ECO:0000256" key="11">
    <source>
        <dbReference type="SAM" id="MobiDB-lite"/>
    </source>
</evidence>
<dbReference type="GO" id="GO:0006826">
    <property type="term" value="P:iron ion transport"/>
    <property type="evidence" value="ECO:0007669"/>
    <property type="project" value="UniProtKB-KW"/>
</dbReference>
<dbReference type="Gene3D" id="1.10.20.10">
    <property type="entry name" value="Histone, subunit A"/>
    <property type="match status" value="1"/>
</dbReference>
<dbReference type="InterPro" id="IPR036524">
    <property type="entry name" value="Frataxin/CyaY_sf"/>
</dbReference>
<dbReference type="GO" id="GO:0003677">
    <property type="term" value="F:DNA binding"/>
    <property type="evidence" value="ECO:0007669"/>
    <property type="project" value="TreeGrafter"/>
</dbReference>
<dbReference type="PANTHER" id="PTHR12264:SF21">
    <property type="entry name" value="TRANSCRIPTION INITIATION FACTOR TFIID SUBUNIT 12"/>
    <property type="match status" value="1"/>
</dbReference>
<keyword evidence="6" id="KW-0805">Transcription regulation</keyword>
<dbReference type="SUPFAM" id="SSF47113">
    <property type="entry name" value="Histone-fold"/>
    <property type="match status" value="1"/>
</dbReference>
<keyword evidence="4" id="KW-0813">Transport</keyword>
<dbReference type="Proteomes" id="UP000188533">
    <property type="component" value="Unassembled WGS sequence"/>
</dbReference>
<evidence type="ECO:0000256" key="1">
    <source>
        <dbReference type="ARBA" id="ARBA00004123"/>
    </source>
</evidence>
<keyword evidence="14" id="KW-1185">Reference proteome</keyword>
<dbReference type="Pfam" id="PF01491">
    <property type="entry name" value="Frataxin_Cyay"/>
    <property type="match status" value="1"/>
</dbReference>
<dbReference type="GO" id="GO:0051123">
    <property type="term" value="P:RNA polymerase II preinitiation complex assembly"/>
    <property type="evidence" value="ECO:0007669"/>
    <property type="project" value="TreeGrafter"/>
</dbReference>
<dbReference type="EMBL" id="BDGU01001072">
    <property type="protein sequence ID" value="GAW09303.1"/>
    <property type="molecule type" value="Genomic_DNA"/>
</dbReference>
<feature type="domain" description="Transcription initiation factor TFIID subunit 12" evidence="12">
    <location>
        <begin position="228"/>
        <end position="294"/>
    </location>
</feature>
<dbReference type="Gene3D" id="3.30.920.10">
    <property type="entry name" value="Frataxin/CyaY"/>
    <property type="match status" value="1"/>
</dbReference>
<evidence type="ECO:0000259" key="12">
    <source>
        <dbReference type="Pfam" id="PF03847"/>
    </source>
</evidence>
<feature type="region of interest" description="Disordered" evidence="11">
    <location>
        <begin position="96"/>
        <end position="130"/>
    </location>
</feature>
<reference evidence="13 14" key="1">
    <citation type="submission" date="2016-08" db="EMBL/GenBank/DDBJ databases">
        <authorList>
            <consortium name="Lentinula edodes genome sequencing consortium"/>
            <person name="Sakamoto Y."/>
            <person name="Nakade K."/>
            <person name="Sato S."/>
            <person name="Yoshida Y."/>
            <person name="Miyazaki K."/>
            <person name="Natsume S."/>
            <person name="Konno N."/>
        </authorList>
    </citation>
    <scope>NUCLEOTIDE SEQUENCE [LARGE SCALE GENOMIC DNA]</scope>
    <source>
        <strain evidence="13 14">NBRC 111202</strain>
    </source>
</reference>
<reference evidence="13 14" key="2">
    <citation type="submission" date="2017-02" db="EMBL/GenBank/DDBJ databases">
        <title>A genome survey and senescence transcriptome analysis in Lentinula edodes.</title>
        <authorList>
            <person name="Sakamoto Y."/>
            <person name="Nakade K."/>
            <person name="Sato S."/>
            <person name="Yoshida Y."/>
            <person name="Miyazaki K."/>
            <person name="Natsume S."/>
            <person name="Konno N."/>
        </authorList>
    </citation>
    <scope>NUCLEOTIDE SEQUENCE [LARGE SCALE GENOMIC DNA]</scope>
    <source>
        <strain evidence="13 14">NBRC 111202</strain>
    </source>
</reference>
<keyword evidence="8" id="KW-0539">Nucleus</keyword>
<keyword evidence="13" id="KW-0396">Initiation factor</keyword>
<keyword evidence="4" id="KW-0410">Iron transport</keyword>
<comment type="caution">
    <text evidence="13">The sequence shown here is derived from an EMBL/GenBank/DDBJ whole genome shotgun (WGS) entry which is preliminary data.</text>
</comment>
<dbReference type="InterPro" id="IPR002908">
    <property type="entry name" value="Frataxin/CyaY"/>
</dbReference>
<dbReference type="FunFam" id="1.10.20.10:FF:000011">
    <property type="entry name" value="Transcription initiation factor TFIID subunit 12"/>
    <property type="match status" value="1"/>
</dbReference>
<dbReference type="InterPro" id="IPR009072">
    <property type="entry name" value="Histone-fold"/>
</dbReference>
<keyword evidence="13" id="KW-0648">Protein biosynthesis</keyword>
<feature type="region of interest" description="Disordered" evidence="11">
    <location>
        <begin position="1"/>
        <end position="29"/>
    </location>
</feature>
<sequence>MDNASPQPIQGATPGASSSTTAPAQPQPTIARQPHDIVGALGNLLKSHTGEIVSNERISHLLLSNMETLVKQGKLTQTQILQTVEQLKVFADKHKPNASANGASKPTTPAPTSAPPSQSSTPHPGFKVPSEALPTLASLQASTSANGNDSTYPISATLTPMTPTAGAVQWTQARPTLTGGLSAGRVVGAPSQVARPGDASTLLTLDDTRTGISSAGRRKNTPADQNMRRTIQDLVASIDPNVKVEPDVEDLLLSIADEFIDSVTNFSCRLAKHRGGDTLEVKDLQLHLERNHNIRIPGFASDDTRIALSSSSLPPYGGAAPTGGTGRKSQASGTAAAVFNSFKFSRSYNHGPPHMRPLLSRYMSTPPPQLNVSSLSMEQYHKLSDEAMNTLVENLEELIEDHGDKGTYVINKQPPNKQIWLSSPFSGPKRYDYIESDGSWRYSRDNKPLDDLLNEELSRTFDKPIRLSLSSSS</sequence>
<comment type="similarity">
    <text evidence="3">Belongs to the frataxin family.</text>
</comment>
<evidence type="ECO:0000313" key="14">
    <source>
        <dbReference type="Proteomes" id="UP000188533"/>
    </source>
</evidence>
<evidence type="ECO:0000313" key="13">
    <source>
        <dbReference type="EMBL" id="GAW09303.1"/>
    </source>
</evidence>
<name>A0A1Q3EQ22_LENED</name>
<evidence type="ECO:0000256" key="8">
    <source>
        <dbReference type="ARBA" id="ARBA00023242"/>
    </source>
</evidence>
<evidence type="ECO:0000256" key="3">
    <source>
        <dbReference type="ARBA" id="ARBA00008183"/>
    </source>
</evidence>
<dbReference type="GO" id="GO:0005737">
    <property type="term" value="C:cytoplasm"/>
    <property type="evidence" value="ECO:0007669"/>
    <property type="project" value="UniProtKB-ARBA"/>
</dbReference>
<dbReference type="STRING" id="5353.A0A1Q3EQ22"/>
<dbReference type="GO" id="GO:0000124">
    <property type="term" value="C:SAGA complex"/>
    <property type="evidence" value="ECO:0007669"/>
    <property type="project" value="InterPro"/>
</dbReference>
<dbReference type="InterPro" id="IPR003228">
    <property type="entry name" value="TFIID_TAF12_dom"/>
</dbReference>
<dbReference type="Pfam" id="PF03847">
    <property type="entry name" value="TFIID_20kDa"/>
    <property type="match status" value="1"/>
</dbReference>
<dbReference type="GO" id="GO:0003743">
    <property type="term" value="F:translation initiation factor activity"/>
    <property type="evidence" value="ECO:0007669"/>
    <property type="project" value="UniProtKB-KW"/>
</dbReference>
<dbReference type="CDD" id="cd07981">
    <property type="entry name" value="HFD_TAF12"/>
    <property type="match status" value="1"/>
</dbReference>
<evidence type="ECO:0000256" key="6">
    <source>
        <dbReference type="ARBA" id="ARBA00023015"/>
    </source>
</evidence>
<dbReference type="AlphaFoldDB" id="A0A1Q3EQ22"/>
<keyword evidence="7" id="KW-0804">Transcription</keyword>
<comment type="subcellular location">
    <subcellularLocation>
        <location evidence="1">Nucleus</location>
    </subcellularLocation>
</comment>
<dbReference type="PROSITE" id="PS50810">
    <property type="entry name" value="FRATAXIN_2"/>
    <property type="match status" value="1"/>
</dbReference>
<evidence type="ECO:0000256" key="4">
    <source>
        <dbReference type="ARBA" id="ARBA00022496"/>
    </source>
</evidence>
<dbReference type="GO" id="GO:0016226">
    <property type="term" value="P:iron-sulfur cluster assembly"/>
    <property type="evidence" value="ECO:0007669"/>
    <property type="project" value="InterPro"/>
</dbReference>
<keyword evidence="5" id="KW-0408">Iron</keyword>
<proteinExistence type="inferred from homology"/>
<dbReference type="GO" id="GO:0008199">
    <property type="term" value="F:ferric iron binding"/>
    <property type="evidence" value="ECO:0007669"/>
    <property type="project" value="InterPro"/>
</dbReference>
<protein>
    <recommendedName>
        <fullName evidence="9">TBP-associated factor 12</fullName>
    </recommendedName>
    <alternativeName>
        <fullName evidence="10">Transcription initiation factor TFIID subunit 12</fullName>
    </alternativeName>
</protein>
<dbReference type="InterPro" id="IPR037794">
    <property type="entry name" value="TAF12"/>
</dbReference>
<organism evidence="13 14">
    <name type="scientific">Lentinula edodes</name>
    <name type="common">Shiitake mushroom</name>
    <name type="synonym">Lentinus edodes</name>
    <dbReference type="NCBI Taxonomy" id="5353"/>
    <lineage>
        <taxon>Eukaryota</taxon>
        <taxon>Fungi</taxon>
        <taxon>Dikarya</taxon>
        <taxon>Basidiomycota</taxon>
        <taxon>Agaricomycotina</taxon>
        <taxon>Agaricomycetes</taxon>
        <taxon>Agaricomycetidae</taxon>
        <taxon>Agaricales</taxon>
        <taxon>Marasmiineae</taxon>
        <taxon>Omphalotaceae</taxon>
        <taxon>Lentinula</taxon>
    </lineage>
</organism>
<feature type="compositionally biased region" description="Low complexity" evidence="11">
    <location>
        <begin position="115"/>
        <end position="124"/>
    </location>
</feature>
<dbReference type="PANTHER" id="PTHR12264">
    <property type="entry name" value="TRANSCRIPTION INITIATION FACTOR TFIID SUBUNIT 12"/>
    <property type="match status" value="1"/>
</dbReference>
<evidence type="ECO:0000256" key="10">
    <source>
        <dbReference type="ARBA" id="ARBA00093657"/>
    </source>
</evidence>
<dbReference type="SUPFAM" id="SSF55387">
    <property type="entry name" value="Frataxin/Nqo15-like"/>
    <property type="match status" value="1"/>
</dbReference>
<evidence type="ECO:0000256" key="5">
    <source>
        <dbReference type="ARBA" id="ARBA00023004"/>
    </source>
</evidence>
<dbReference type="PROSITE" id="PS01344">
    <property type="entry name" value="FRATAXIN_1"/>
    <property type="match status" value="1"/>
</dbReference>
<dbReference type="GO" id="GO:0046982">
    <property type="term" value="F:protein heterodimerization activity"/>
    <property type="evidence" value="ECO:0007669"/>
    <property type="project" value="InterPro"/>
</dbReference>
<dbReference type="SMART" id="SM01219">
    <property type="entry name" value="Frataxin_Cyay"/>
    <property type="match status" value="1"/>
</dbReference>
<keyword evidence="4" id="KW-0406">Ion transport</keyword>
<evidence type="ECO:0000256" key="9">
    <source>
        <dbReference type="ARBA" id="ARBA00075089"/>
    </source>
</evidence>
<accession>A0A1Q3EQ22</accession>